<dbReference type="FunFam" id="3.20.20.80:FF:000028">
    <property type="entry name" value="Chitinase domain-containing protein 1"/>
    <property type="match status" value="1"/>
</dbReference>
<comment type="subcellular location">
    <subcellularLocation>
        <location evidence="1">Lysosome</location>
    </subcellularLocation>
    <subcellularLocation>
        <location evidence="2">Secreted</location>
    </subcellularLocation>
</comment>
<dbReference type="GO" id="GO:0008061">
    <property type="term" value="F:chitin binding"/>
    <property type="evidence" value="ECO:0007669"/>
    <property type="project" value="InterPro"/>
</dbReference>
<accession>A0A9P0K7H4</accession>
<dbReference type="GO" id="GO:0012505">
    <property type="term" value="C:endomembrane system"/>
    <property type="evidence" value="ECO:0007669"/>
    <property type="project" value="TreeGrafter"/>
</dbReference>
<feature type="signal peptide" evidence="8">
    <location>
        <begin position="1"/>
        <end position="22"/>
    </location>
</feature>
<reference evidence="10" key="1">
    <citation type="submission" date="2022-03" db="EMBL/GenBank/DDBJ databases">
        <authorList>
            <person name="Sayadi A."/>
        </authorList>
    </citation>
    <scope>NUCLEOTIDE SEQUENCE</scope>
</reference>
<evidence type="ECO:0000256" key="2">
    <source>
        <dbReference type="ARBA" id="ARBA00004613"/>
    </source>
</evidence>
<protein>
    <recommendedName>
        <fullName evidence="7">Chitinase domain-containing protein 1</fullName>
    </recommendedName>
</protein>
<dbReference type="PANTHER" id="PTHR46066:SF2">
    <property type="entry name" value="CHITINASE DOMAIN-CONTAINING PROTEIN 1"/>
    <property type="match status" value="1"/>
</dbReference>
<evidence type="ECO:0000256" key="1">
    <source>
        <dbReference type="ARBA" id="ARBA00004371"/>
    </source>
</evidence>
<comment type="caution">
    <text evidence="10">The sequence shown here is derived from an EMBL/GenBank/DDBJ whole genome shotgun (WGS) entry which is preliminary data.</text>
</comment>
<dbReference type="SUPFAM" id="SSF51445">
    <property type="entry name" value="(Trans)glycosidases"/>
    <property type="match status" value="1"/>
</dbReference>
<dbReference type="InterPro" id="IPR011583">
    <property type="entry name" value="Chitinase_II/V-like_cat"/>
</dbReference>
<organism evidence="10 11">
    <name type="scientific">Acanthoscelides obtectus</name>
    <name type="common">Bean weevil</name>
    <name type="synonym">Bruchus obtectus</name>
    <dbReference type="NCBI Taxonomy" id="200917"/>
    <lineage>
        <taxon>Eukaryota</taxon>
        <taxon>Metazoa</taxon>
        <taxon>Ecdysozoa</taxon>
        <taxon>Arthropoda</taxon>
        <taxon>Hexapoda</taxon>
        <taxon>Insecta</taxon>
        <taxon>Pterygota</taxon>
        <taxon>Neoptera</taxon>
        <taxon>Endopterygota</taxon>
        <taxon>Coleoptera</taxon>
        <taxon>Polyphaga</taxon>
        <taxon>Cucujiformia</taxon>
        <taxon>Chrysomeloidea</taxon>
        <taxon>Chrysomelidae</taxon>
        <taxon>Bruchinae</taxon>
        <taxon>Bruchini</taxon>
        <taxon>Acanthoscelides</taxon>
    </lineage>
</organism>
<dbReference type="GO" id="GO:0005764">
    <property type="term" value="C:lysosome"/>
    <property type="evidence" value="ECO:0007669"/>
    <property type="project" value="UniProtKB-SubCell"/>
</dbReference>
<gene>
    <name evidence="10" type="ORF">ACAOBT_LOCUS7610</name>
</gene>
<sequence length="393" mass="45185">MVKTVYVVCFLLCYCNIYLAKATLSPKNRVSKSEKKSEKIKEGPQNYSVFDKGFVTEIESAKDIISNHKAFFKEVDDYKFDGLVLGYVTPWNSHGYDVAKIFGNKFTHISPVWLQISGQDYQVRGLHDVDSKWMVAVKNAGRQRNLKIVPRLLFEGWYGRDYLNIVSNEGRMKKLTQSLIKTAKKYHFDGYVLEVWSQVVMVLKFDLLTKFIKDIASALNEEDLETILVIPPKRDSQDAFTHEHFDELYGHLAAFSLMTYDFSVSGAPGPNAPIDWIEDCIKSLTPHKAQRKKILTGLNFYGNDFTIARGGSPIVSHEYIDRLKKHISNGKLQYDSKVAEHWFDYTDSNGENHIVFYPTLYSIFRRLDLAQSLNTGISIWELGQGLDYFYDLL</sequence>
<comment type="similarity">
    <text evidence="3">Belongs to the glycosyl hydrolase 18 family.</text>
</comment>
<evidence type="ECO:0000256" key="4">
    <source>
        <dbReference type="ARBA" id="ARBA00022525"/>
    </source>
</evidence>
<dbReference type="GO" id="GO:0005576">
    <property type="term" value="C:extracellular region"/>
    <property type="evidence" value="ECO:0007669"/>
    <property type="project" value="UniProtKB-SubCell"/>
</dbReference>
<dbReference type="FunFam" id="3.10.50.10:FF:000002">
    <property type="entry name" value="Chitinase domain-containing protein 1"/>
    <property type="match status" value="1"/>
</dbReference>
<keyword evidence="6" id="KW-0458">Lysosome</keyword>
<evidence type="ECO:0000256" key="3">
    <source>
        <dbReference type="ARBA" id="ARBA00009336"/>
    </source>
</evidence>
<dbReference type="AlphaFoldDB" id="A0A9P0K7H4"/>
<proteinExistence type="inferred from homology"/>
<dbReference type="OrthoDB" id="10254444at2759"/>
<dbReference type="InterPro" id="IPR001223">
    <property type="entry name" value="Glyco_hydro18_cat"/>
</dbReference>
<dbReference type="CDD" id="cd02876">
    <property type="entry name" value="GH18_SI-CLP"/>
    <property type="match status" value="1"/>
</dbReference>
<name>A0A9P0K7H4_ACAOB</name>
<evidence type="ECO:0000256" key="5">
    <source>
        <dbReference type="ARBA" id="ARBA00022729"/>
    </source>
</evidence>
<evidence type="ECO:0000259" key="9">
    <source>
        <dbReference type="PROSITE" id="PS51910"/>
    </source>
</evidence>
<dbReference type="PROSITE" id="PS51910">
    <property type="entry name" value="GH18_2"/>
    <property type="match status" value="1"/>
</dbReference>
<feature type="domain" description="GH18" evidence="9">
    <location>
        <begin position="82"/>
        <end position="393"/>
    </location>
</feature>
<dbReference type="InterPro" id="IPR029070">
    <property type="entry name" value="Chitinase_insertion_sf"/>
</dbReference>
<feature type="chain" id="PRO_5040331517" description="Chitinase domain-containing protein 1" evidence="8">
    <location>
        <begin position="23"/>
        <end position="393"/>
    </location>
</feature>
<dbReference type="SMART" id="SM00636">
    <property type="entry name" value="Glyco_18"/>
    <property type="match status" value="1"/>
</dbReference>
<dbReference type="Pfam" id="PF00704">
    <property type="entry name" value="Glyco_hydro_18"/>
    <property type="match status" value="1"/>
</dbReference>
<dbReference type="GO" id="GO:0070492">
    <property type="term" value="F:oligosaccharide binding"/>
    <property type="evidence" value="ECO:0007669"/>
    <property type="project" value="TreeGrafter"/>
</dbReference>
<keyword evidence="5 8" id="KW-0732">Signal</keyword>
<evidence type="ECO:0000313" key="10">
    <source>
        <dbReference type="EMBL" id="CAH1967924.1"/>
    </source>
</evidence>
<dbReference type="PANTHER" id="PTHR46066">
    <property type="entry name" value="CHITINASE DOMAIN-CONTAINING PROTEIN 1 FAMILY MEMBER"/>
    <property type="match status" value="1"/>
</dbReference>
<dbReference type="Proteomes" id="UP001152888">
    <property type="component" value="Unassembled WGS sequence"/>
</dbReference>
<dbReference type="InterPro" id="IPR017853">
    <property type="entry name" value="GH"/>
</dbReference>
<evidence type="ECO:0000256" key="6">
    <source>
        <dbReference type="ARBA" id="ARBA00023228"/>
    </source>
</evidence>
<dbReference type="Gene3D" id="3.10.50.10">
    <property type="match status" value="1"/>
</dbReference>
<evidence type="ECO:0000313" key="11">
    <source>
        <dbReference type="Proteomes" id="UP001152888"/>
    </source>
</evidence>
<dbReference type="GO" id="GO:0005975">
    <property type="term" value="P:carbohydrate metabolic process"/>
    <property type="evidence" value="ECO:0007669"/>
    <property type="project" value="InterPro"/>
</dbReference>
<evidence type="ECO:0000256" key="7">
    <source>
        <dbReference type="ARBA" id="ARBA00040976"/>
    </source>
</evidence>
<dbReference type="EMBL" id="CAKOFQ010006749">
    <property type="protein sequence ID" value="CAH1967924.1"/>
    <property type="molecule type" value="Genomic_DNA"/>
</dbReference>
<keyword evidence="11" id="KW-1185">Reference proteome</keyword>
<evidence type="ECO:0000256" key="8">
    <source>
        <dbReference type="SAM" id="SignalP"/>
    </source>
</evidence>
<keyword evidence="4" id="KW-0964">Secreted</keyword>
<dbReference type="Gene3D" id="3.20.20.80">
    <property type="entry name" value="Glycosidases"/>
    <property type="match status" value="1"/>
</dbReference>